<keyword evidence="1" id="KW-0732">Signal</keyword>
<dbReference type="Proteomes" id="UP001305779">
    <property type="component" value="Unassembled WGS sequence"/>
</dbReference>
<gene>
    <name evidence="2" type="ORF">PRZ48_003414</name>
</gene>
<feature type="chain" id="PRO_5047127704" evidence="1">
    <location>
        <begin position="24"/>
        <end position="193"/>
    </location>
</feature>
<proteinExistence type="predicted"/>
<protein>
    <submittedName>
        <fullName evidence="2">Uncharacterized protein</fullName>
    </submittedName>
</protein>
<accession>A0ABR0EW90</accession>
<sequence>MKNVLALVVATSSGLFFWPGLYSEDTWLVQTILTNDPQYLNGGCDTGGANGWCVQAYQYSGSKTNGIGPATLVKEGDELEITYQYDPSSGNTTQTTVLGQTGATLVNFTFGCAPGIHLADSIECHSAINNVPQHTYTNTKIQLSSPNLDFNTTLVADNSSPNSFTSTDDGTTWFIPEITLYATSCECDSSGNC</sequence>
<evidence type="ECO:0000313" key="3">
    <source>
        <dbReference type="Proteomes" id="UP001305779"/>
    </source>
</evidence>
<keyword evidence="3" id="KW-1185">Reference proteome</keyword>
<dbReference type="EMBL" id="JAXOVC010000002">
    <property type="protein sequence ID" value="KAK4505451.1"/>
    <property type="molecule type" value="Genomic_DNA"/>
</dbReference>
<name>A0ABR0EW90_ZASCE</name>
<evidence type="ECO:0000313" key="2">
    <source>
        <dbReference type="EMBL" id="KAK4505451.1"/>
    </source>
</evidence>
<reference evidence="2 3" key="1">
    <citation type="journal article" date="2023" name="G3 (Bethesda)">
        <title>A chromosome-level genome assembly of Zasmidium syzygii isolated from banana leaves.</title>
        <authorList>
            <person name="van Westerhoven A.C."/>
            <person name="Mehrabi R."/>
            <person name="Talebi R."/>
            <person name="Steentjes M.B.F."/>
            <person name="Corcolon B."/>
            <person name="Chong P.A."/>
            <person name="Kema G.H.J."/>
            <person name="Seidl M.F."/>
        </authorList>
    </citation>
    <scope>NUCLEOTIDE SEQUENCE [LARGE SCALE GENOMIC DNA]</scope>
    <source>
        <strain evidence="2 3">P124</strain>
    </source>
</reference>
<organism evidence="2 3">
    <name type="scientific">Zasmidium cellare</name>
    <name type="common">Wine cellar mold</name>
    <name type="synonym">Racodium cellare</name>
    <dbReference type="NCBI Taxonomy" id="395010"/>
    <lineage>
        <taxon>Eukaryota</taxon>
        <taxon>Fungi</taxon>
        <taxon>Dikarya</taxon>
        <taxon>Ascomycota</taxon>
        <taxon>Pezizomycotina</taxon>
        <taxon>Dothideomycetes</taxon>
        <taxon>Dothideomycetidae</taxon>
        <taxon>Mycosphaerellales</taxon>
        <taxon>Mycosphaerellaceae</taxon>
        <taxon>Zasmidium</taxon>
    </lineage>
</organism>
<evidence type="ECO:0000256" key="1">
    <source>
        <dbReference type="SAM" id="SignalP"/>
    </source>
</evidence>
<comment type="caution">
    <text evidence="2">The sequence shown here is derived from an EMBL/GenBank/DDBJ whole genome shotgun (WGS) entry which is preliminary data.</text>
</comment>
<feature type="signal peptide" evidence="1">
    <location>
        <begin position="1"/>
        <end position="23"/>
    </location>
</feature>